<accession>A0A1C6SM29</accession>
<reference evidence="3" key="1">
    <citation type="submission" date="2016-06" db="EMBL/GenBank/DDBJ databases">
        <authorList>
            <person name="Varghese N."/>
            <person name="Submissions Spin"/>
        </authorList>
    </citation>
    <scope>NUCLEOTIDE SEQUENCE [LARGE SCALE GENOMIC DNA]</scope>
    <source>
        <strain evidence="3">DSM 43817</strain>
    </source>
</reference>
<dbReference type="Proteomes" id="UP000198959">
    <property type="component" value="Unassembled WGS sequence"/>
</dbReference>
<keyword evidence="1" id="KW-1133">Transmembrane helix</keyword>
<keyword evidence="3" id="KW-1185">Reference proteome</keyword>
<evidence type="ECO:0000313" key="2">
    <source>
        <dbReference type="EMBL" id="SCL30591.1"/>
    </source>
</evidence>
<feature type="transmembrane region" description="Helical" evidence="1">
    <location>
        <begin position="67"/>
        <end position="85"/>
    </location>
</feature>
<dbReference type="AlphaFoldDB" id="A0A1C6SM29"/>
<dbReference type="STRING" id="145854.GA0074692_2955"/>
<name>A0A1C6SM29_9ACTN</name>
<organism evidence="2 3">
    <name type="scientific">Micromonospora pallida</name>
    <dbReference type="NCBI Taxonomy" id="145854"/>
    <lineage>
        <taxon>Bacteria</taxon>
        <taxon>Bacillati</taxon>
        <taxon>Actinomycetota</taxon>
        <taxon>Actinomycetes</taxon>
        <taxon>Micromonosporales</taxon>
        <taxon>Micromonosporaceae</taxon>
        <taxon>Micromonospora</taxon>
    </lineage>
</organism>
<sequence>MTPPRRASSQVEIGVYFLPSVDWSAPARDGSDHRLRSVGGSAAFRLPAGCTILVTERQARMLRRAGTLMRLHFAMLPIALLLFAGNQFVLASDGSGGWVVAAVASATMLLLYPVVALWLRRLGMPYLRGDTVVLPDVDTVLAEELARRHPGYVRVSR</sequence>
<protein>
    <submittedName>
        <fullName evidence="2">Uncharacterized protein</fullName>
    </submittedName>
</protein>
<evidence type="ECO:0000313" key="3">
    <source>
        <dbReference type="Proteomes" id="UP000198959"/>
    </source>
</evidence>
<proteinExistence type="predicted"/>
<keyword evidence="1" id="KW-0812">Transmembrane</keyword>
<gene>
    <name evidence="2" type="ORF">GA0074692_2955</name>
</gene>
<evidence type="ECO:0000256" key="1">
    <source>
        <dbReference type="SAM" id="Phobius"/>
    </source>
</evidence>
<dbReference type="EMBL" id="FMHW01000002">
    <property type="protein sequence ID" value="SCL30591.1"/>
    <property type="molecule type" value="Genomic_DNA"/>
</dbReference>
<keyword evidence="1" id="KW-0472">Membrane</keyword>
<feature type="transmembrane region" description="Helical" evidence="1">
    <location>
        <begin position="97"/>
        <end position="119"/>
    </location>
</feature>